<keyword evidence="2 6" id="KW-0238">DNA-binding</keyword>
<accession>A0A1G6S964</accession>
<dbReference type="InterPro" id="IPR002577">
    <property type="entry name" value="HTH_HxlR"/>
</dbReference>
<dbReference type="InterPro" id="IPR036388">
    <property type="entry name" value="WH-like_DNA-bd_sf"/>
</dbReference>
<dbReference type="AlphaFoldDB" id="A0A1G6S964"/>
<dbReference type="GO" id="GO:0003677">
    <property type="term" value="F:DNA binding"/>
    <property type="evidence" value="ECO:0007669"/>
    <property type="project" value="UniProtKB-KW"/>
</dbReference>
<keyword evidence="7" id="KW-1185">Reference proteome</keyword>
<gene>
    <name evidence="6" type="ORF">SAMN05444580_10356</name>
</gene>
<dbReference type="Gene3D" id="1.10.10.10">
    <property type="entry name" value="Winged helix-like DNA-binding domain superfamily/Winged helix DNA-binding domain"/>
    <property type="match status" value="1"/>
</dbReference>
<evidence type="ECO:0000259" key="5">
    <source>
        <dbReference type="PROSITE" id="PS51118"/>
    </source>
</evidence>
<evidence type="ECO:0000256" key="1">
    <source>
        <dbReference type="ARBA" id="ARBA00023015"/>
    </source>
</evidence>
<organism evidence="6 7">
    <name type="scientific">Rhodococcus tukisamuensis</name>
    <dbReference type="NCBI Taxonomy" id="168276"/>
    <lineage>
        <taxon>Bacteria</taxon>
        <taxon>Bacillati</taxon>
        <taxon>Actinomycetota</taxon>
        <taxon>Actinomycetes</taxon>
        <taxon>Mycobacteriales</taxon>
        <taxon>Nocardiaceae</taxon>
        <taxon>Rhodococcus</taxon>
    </lineage>
</organism>
<dbReference type="PROSITE" id="PS51118">
    <property type="entry name" value="HTH_HXLR"/>
    <property type="match status" value="1"/>
</dbReference>
<proteinExistence type="predicted"/>
<evidence type="ECO:0000313" key="7">
    <source>
        <dbReference type="Proteomes" id="UP000199417"/>
    </source>
</evidence>
<keyword evidence="1" id="KW-0805">Transcription regulation</keyword>
<sequence length="177" mass="19656">MDAARLDGFLADRGAWQAGTHCSIGRAMEVVGTRSAMLILREAYYGTTRFDDFARRVGITEAVAASRLRELTAEGLFERRPYKEPGQRTRYEYALTEKGRDLLPAVLALMQWGDKYLQGGRGGPLGLLDDTTGEQVRVQVRSESGREVPLAELRVAPNVTAEQAGRARDSRRADARR</sequence>
<evidence type="ECO:0000256" key="4">
    <source>
        <dbReference type="SAM" id="MobiDB-lite"/>
    </source>
</evidence>
<name>A0A1G6S964_9NOCA</name>
<dbReference type="PANTHER" id="PTHR33204:SF18">
    <property type="entry name" value="TRANSCRIPTIONAL REGULATORY PROTEIN"/>
    <property type="match status" value="1"/>
</dbReference>
<feature type="domain" description="HTH hxlR-type" evidence="5">
    <location>
        <begin position="22"/>
        <end position="121"/>
    </location>
</feature>
<dbReference type="PANTHER" id="PTHR33204">
    <property type="entry name" value="TRANSCRIPTIONAL REGULATOR, MARR FAMILY"/>
    <property type="match status" value="1"/>
</dbReference>
<evidence type="ECO:0000256" key="3">
    <source>
        <dbReference type="ARBA" id="ARBA00023163"/>
    </source>
</evidence>
<protein>
    <submittedName>
        <fullName evidence="6">DNA-binding transcriptional regulator, HxlR family</fullName>
    </submittedName>
</protein>
<dbReference type="EMBL" id="FNAB01000003">
    <property type="protein sequence ID" value="SDD13379.1"/>
    <property type="molecule type" value="Genomic_DNA"/>
</dbReference>
<feature type="region of interest" description="Disordered" evidence="4">
    <location>
        <begin position="157"/>
        <end position="177"/>
    </location>
</feature>
<dbReference type="Proteomes" id="UP000199417">
    <property type="component" value="Unassembled WGS sequence"/>
</dbReference>
<dbReference type="STRING" id="168276.SAMN05444580_10356"/>
<dbReference type="InterPro" id="IPR036390">
    <property type="entry name" value="WH_DNA-bd_sf"/>
</dbReference>
<dbReference type="RefSeq" id="WP_072843540.1">
    <property type="nucleotide sequence ID" value="NZ_FNAB01000003.1"/>
</dbReference>
<keyword evidence="3" id="KW-0804">Transcription</keyword>
<dbReference type="SUPFAM" id="SSF46785">
    <property type="entry name" value="Winged helix' DNA-binding domain"/>
    <property type="match status" value="1"/>
</dbReference>
<evidence type="ECO:0000256" key="2">
    <source>
        <dbReference type="ARBA" id="ARBA00023125"/>
    </source>
</evidence>
<evidence type="ECO:0000313" key="6">
    <source>
        <dbReference type="EMBL" id="SDD13379.1"/>
    </source>
</evidence>
<reference evidence="6 7" key="1">
    <citation type="submission" date="2016-10" db="EMBL/GenBank/DDBJ databases">
        <authorList>
            <person name="de Groot N.N."/>
        </authorList>
    </citation>
    <scope>NUCLEOTIDE SEQUENCE [LARGE SCALE GENOMIC DNA]</scope>
    <source>
        <strain evidence="6 7">JCM 11308</strain>
    </source>
</reference>
<dbReference type="Pfam" id="PF01638">
    <property type="entry name" value="HxlR"/>
    <property type="match status" value="1"/>
</dbReference>
<feature type="compositionally biased region" description="Basic and acidic residues" evidence="4">
    <location>
        <begin position="165"/>
        <end position="177"/>
    </location>
</feature>